<comment type="caution">
    <text evidence="1">The sequence shown here is derived from an EMBL/GenBank/DDBJ whole genome shotgun (WGS) entry which is preliminary data.</text>
</comment>
<name>A0A7J6U8E9_PEROL</name>
<dbReference type="Proteomes" id="UP000553632">
    <property type="component" value="Unassembled WGS sequence"/>
</dbReference>
<organism evidence="1 2">
    <name type="scientific">Perkinsus olseni</name>
    <name type="common">Perkinsus atlanticus</name>
    <dbReference type="NCBI Taxonomy" id="32597"/>
    <lineage>
        <taxon>Eukaryota</taxon>
        <taxon>Sar</taxon>
        <taxon>Alveolata</taxon>
        <taxon>Perkinsozoa</taxon>
        <taxon>Perkinsea</taxon>
        <taxon>Perkinsida</taxon>
        <taxon>Perkinsidae</taxon>
        <taxon>Perkinsus</taxon>
    </lineage>
</organism>
<proteinExistence type="predicted"/>
<evidence type="ECO:0000313" key="2">
    <source>
        <dbReference type="Proteomes" id="UP000553632"/>
    </source>
</evidence>
<reference evidence="1 2" key="1">
    <citation type="submission" date="2020-04" db="EMBL/GenBank/DDBJ databases">
        <title>Perkinsus olseni comparative genomics.</title>
        <authorList>
            <person name="Bogema D.R."/>
        </authorList>
    </citation>
    <scope>NUCLEOTIDE SEQUENCE [LARGE SCALE GENOMIC DNA]</scope>
    <source>
        <strain evidence="1 2">ATCC PRA-207</strain>
    </source>
</reference>
<keyword evidence="2" id="KW-1185">Reference proteome</keyword>
<dbReference type="EMBL" id="JABANO010005345">
    <property type="protein sequence ID" value="KAF4753675.1"/>
    <property type="molecule type" value="Genomic_DNA"/>
</dbReference>
<gene>
    <name evidence="1" type="ORF">FOZ63_016431</name>
</gene>
<dbReference type="AlphaFoldDB" id="A0A7J6U8E9"/>
<feature type="non-terminal residue" evidence="1">
    <location>
        <position position="1"/>
    </location>
</feature>
<sequence length="181" mass="19627">MRLTAPVGYIWDKGTFFQTSSPFSDVQFPAMPDTDNAGADNELLFSELMFQAGKIYGFAAKGRIPDVSPTASTNAFFIEIGYTARQITERYASLVIPAPLVSSLIDCSVSYLSAKEGYIANLLVFSFHIVTPLTAGDGLIIKGDDNIKGFTFQQVCNPVEVEESLKLPAGGITCKSIYEQS</sequence>
<evidence type="ECO:0000313" key="1">
    <source>
        <dbReference type="EMBL" id="KAF4753675.1"/>
    </source>
</evidence>
<protein>
    <submittedName>
        <fullName evidence="1">Uncharacterized protein</fullName>
    </submittedName>
</protein>
<accession>A0A7J6U8E9</accession>